<sequence length="127" mass="14636">MMMRIWDGFSLNPTQRAGPDPLNGAESIRDLYELASTNYTGKYTVRSVPVIWDEKLKTIIKSTALDLYPPHLRAQIDEANEWIDSGINRGVYKCGFARQQGPYQEAVKELYECLDKCEEILSKQRYI</sequence>
<dbReference type="Proteomes" id="UP001497516">
    <property type="component" value="Chromosome 7"/>
</dbReference>
<dbReference type="Gene3D" id="3.40.30.10">
    <property type="entry name" value="Glutaredoxin"/>
    <property type="match status" value="1"/>
</dbReference>
<accession>A0AAV2FVN6</accession>
<dbReference type="AlphaFoldDB" id="A0AAV2FVN6"/>
<proteinExistence type="predicted"/>
<name>A0AAV2FVN6_9ROSI</name>
<dbReference type="PANTHER" id="PTHR32419:SF6">
    <property type="entry name" value="GLUTATHIONE S-TRANSFERASE OMEGA-LIKE 1-RELATED"/>
    <property type="match status" value="1"/>
</dbReference>
<dbReference type="GO" id="GO:0005737">
    <property type="term" value="C:cytoplasm"/>
    <property type="evidence" value="ECO:0007669"/>
    <property type="project" value="TreeGrafter"/>
</dbReference>
<reference evidence="1 2" key="1">
    <citation type="submission" date="2024-04" db="EMBL/GenBank/DDBJ databases">
        <authorList>
            <person name="Fracassetti M."/>
        </authorList>
    </citation>
    <scope>NUCLEOTIDE SEQUENCE [LARGE SCALE GENOMIC DNA]</scope>
</reference>
<evidence type="ECO:0000313" key="1">
    <source>
        <dbReference type="EMBL" id="CAL1402401.1"/>
    </source>
</evidence>
<dbReference type="InterPro" id="IPR036282">
    <property type="entry name" value="Glutathione-S-Trfase_C_sf"/>
</dbReference>
<dbReference type="EMBL" id="OZ034820">
    <property type="protein sequence ID" value="CAL1402401.1"/>
    <property type="molecule type" value="Genomic_DNA"/>
</dbReference>
<dbReference type="SUPFAM" id="SSF47616">
    <property type="entry name" value="GST C-terminal domain-like"/>
    <property type="match status" value="1"/>
</dbReference>
<dbReference type="InterPro" id="IPR016639">
    <property type="entry name" value="GST_Omega/GSH"/>
</dbReference>
<dbReference type="PANTHER" id="PTHR32419">
    <property type="entry name" value="GLUTATHIONYL-HYDROQUINONE REDUCTASE"/>
    <property type="match status" value="1"/>
</dbReference>
<keyword evidence="2" id="KW-1185">Reference proteome</keyword>
<evidence type="ECO:0000313" key="2">
    <source>
        <dbReference type="Proteomes" id="UP001497516"/>
    </source>
</evidence>
<dbReference type="Gene3D" id="1.20.1050.10">
    <property type="match status" value="1"/>
</dbReference>
<gene>
    <name evidence="1" type="ORF">LTRI10_LOCUS42407</name>
</gene>
<protein>
    <submittedName>
        <fullName evidence="1">Uncharacterized protein</fullName>
    </submittedName>
</protein>
<organism evidence="1 2">
    <name type="scientific">Linum trigynum</name>
    <dbReference type="NCBI Taxonomy" id="586398"/>
    <lineage>
        <taxon>Eukaryota</taxon>
        <taxon>Viridiplantae</taxon>
        <taxon>Streptophyta</taxon>
        <taxon>Embryophyta</taxon>
        <taxon>Tracheophyta</taxon>
        <taxon>Spermatophyta</taxon>
        <taxon>Magnoliopsida</taxon>
        <taxon>eudicotyledons</taxon>
        <taxon>Gunneridae</taxon>
        <taxon>Pentapetalae</taxon>
        <taxon>rosids</taxon>
        <taxon>fabids</taxon>
        <taxon>Malpighiales</taxon>
        <taxon>Linaceae</taxon>
        <taxon>Linum</taxon>
    </lineage>
</organism>
<dbReference type="GO" id="GO:0004364">
    <property type="term" value="F:glutathione transferase activity"/>
    <property type="evidence" value="ECO:0007669"/>
    <property type="project" value="InterPro"/>
</dbReference>